<feature type="domain" description="EamA" evidence="2">
    <location>
        <begin position="6"/>
        <end position="147"/>
    </location>
</feature>
<dbReference type="EMBL" id="MN740847">
    <property type="protein sequence ID" value="QHU14886.1"/>
    <property type="molecule type" value="Genomic_DNA"/>
</dbReference>
<feature type="transmembrane region" description="Helical" evidence="1">
    <location>
        <begin position="132"/>
        <end position="153"/>
    </location>
</feature>
<feature type="transmembrane region" description="Helical" evidence="1">
    <location>
        <begin position="74"/>
        <end position="95"/>
    </location>
</feature>
<feature type="transmembrane region" description="Helical" evidence="1">
    <location>
        <begin position="107"/>
        <end position="125"/>
    </location>
</feature>
<dbReference type="SUPFAM" id="SSF103481">
    <property type="entry name" value="Multidrug resistance efflux transporter EmrE"/>
    <property type="match status" value="1"/>
</dbReference>
<evidence type="ECO:0000259" key="2">
    <source>
        <dbReference type="Pfam" id="PF00892"/>
    </source>
</evidence>
<evidence type="ECO:0000313" key="3">
    <source>
        <dbReference type="EMBL" id="QHU14886.1"/>
    </source>
</evidence>
<keyword evidence="1" id="KW-0472">Membrane</keyword>
<protein>
    <recommendedName>
        <fullName evidence="2">EamA domain-containing protein</fullName>
    </recommendedName>
</protein>
<dbReference type="GO" id="GO:0016020">
    <property type="term" value="C:membrane"/>
    <property type="evidence" value="ECO:0007669"/>
    <property type="project" value="InterPro"/>
</dbReference>
<accession>A0A6C0KCR6</accession>
<organism evidence="3">
    <name type="scientific">viral metagenome</name>
    <dbReference type="NCBI Taxonomy" id="1070528"/>
    <lineage>
        <taxon>unclassified sequences</taxon>
        <taxon>metagenomes</taxon>
        <taxon>organismal metagenomes</taxon>
    </lineage>
</organism>
<feature type="transmembrane region" description="Helical" evidence="1">
    <location>
        <begin position="31"/>
        <end position="54"/>
    </location>
</feature>
<dbReference type="AlphaFoldDB" id="A0A6C0KCR6"/>
<dbReference type="Pfam" id="PF00892">
    <property type="entry name" value="EamA"/>
    <property type="match status" value="1"/>
</dbReference>
<dbReference type="InterPro" id="IPR000620">
    <property type="entry name" value="EamA_dom"/>
</dbReference>
<reference evidence="3" key="1">
    <citation type="journal article" date="2020" name="Nature">
        <title>Giant virus diversity and host interactions through global metagenomics.</title>
        <authorList>
            <person name="Schulz F."/>
            <person name="Roux S."/>
            <person name="Paez-Espino D."/>
            <person name="Jungbluth S."/>
            <person name="Walsh D.A."/>
            <person name="Denef V.J."/>
            <person name="McMahon K.D."/>
            <person name="Konstantinidis K.T."/>
            <person name="Eloe-Fadrosh E.A."/>
            <person name="Kyrpides N.C."/>
            <person name="Woyke T."/>
        </authorList>
    </citation>
    <scope>NUCLEOTIDE SEQUENCE</scope>
    <source>
        <strain evidence="3">GVMAG-S-1102244-55</strain>
    </source>
</reference>
<keyword evidence="1" id="KW-1133">Transmembrane helix</keyword>
<sequence length="156" mass="17963">MLNDIMLFAINGGGWALKPILEKISVDKMGYFYFTFIRYFVSGIIALPFMFYQYHKHGIPEKYNNNTQAFTQDIVVWGSIVSTIAIAAIMANYYLLEKYNSSFVTPIAEGVLLIFNFIFSVWLLNEKVTKDMIIGVLFIVTGVFMVYCNHLNFTIF</sequence>
<dbReference type="Gene3D" id="1.10.3730.20">
    <property type="match status" value="1"/>
</dbReference>
<dbReference type="InterPro" id="IPR037185">
    <property type="entry name" value="EmrE-like"/>
</dbReference>
<evidence type="ECO:0000256" key="1">
    <source>
        <dbReference type="SAM" id="Phobius"/>
    </source>
</evidence>
<keyword evidence="1" id="KW-0812">Transmembrane</keyword>
<name>A0A6C0KCR6_9ZZZZ</name>
<proteinExistence type="predicted"/>